<sequence>MAEIPKRNVYIFSPSDGVPIAGFYQHGGVSISTFVSWISEICYIPEAWAIYPCQFNNNRAVGGPVLNSSSTLEIQPGRYVIRSPAPAGDFTGFDTAHIFPLSETDIWNELNLKCFIQEDQIQVNYELNSVQQGFLCSTTEHCTFDDYSIADNYRIYDFVGRDPNRTPHGKIFYCDPNQPPMYLPLPDLLRDRFHQCVLRHVKGTGKSDDQRSFDPDLDLGAGGFNLESGGWWSGAEGKKQLEAELAGRLYHIPKELSIG</sequence>
<evidence type="ECO:0000259" key="1">
    <source>
        <dbReference type="Pfam" id="PF13391"/>
    </source>
</evidence>
<dbReference type="HOGENOM" id="CLU_055165_2_0_1"/>
<feature type="domain" description="HNH nuclease" evidence="1">
    <location>
        <begin position="91"/>
        <end position="150"/>
    </location>
</feature>
<dbReference type="Proteomes" id="UP000054166">
    <property type="component" value="Unassembled WGS sequence"/>
</dbReference>
<dbReference type="EMBL" id="KN832983">
    <property type="protein sequence ID" value="KIM85876.1"/>
    <property type="molecule type" value="Genomic_DNA"/>
</dbReference>
<dbReference type="AlphaFoldDB" id="A0A0C3G5F1"/>
<protein>
    <recommendedName>
        <fullName evidence="1">HNH nuclease domain-containing protein</fullName>
    </recommendedName>
</protein>
<dbReference type="InParanoid" id="A0A0C3G5F1"/>
<organism evidence="2 3">
    <name type="scientific">Piloderma croceum (strain F 1598)</name>
    <dbReference type="NCBI Taxonomy" id="765440"/>
    <lineage>
        <taxon>Eukaryota</taxon>
        <taxon>Fungi</taxon>
        <taxon>Dikarya</taxon>
        <taxon>Basidiomycota</taxon>
        <taxon>Agaricomycotina</taxon>
        <taxon>Agaricomycetes</taxon>
        <taxon>Agaricomycetidae</taxon>
        <taxon>Atheliales</taxon>
        <taxon>Atheliaceae</taxon>
        <taxon>Piloderma</taxon>
    </lineage>
</organism>
<accession>A0A0C3G5F1</accession>
<dbReference type="InterPro" id="IPR003615">
    <property type="entry name" value="HNH_nuc"/>
</dbReference>
<name>A0A0C3G5F1_PILCF</name>
<proteinExistence type="predicted"/>
<dbReference type="STRING" id="765440.A0A0C3G5F1"/>
<dbReference type="Pfam" id="PF13391">
    <property type="entry name" value="HNH_2"/>
    <property type="match status" value="1"/>
</dbReference>
<gene>
    <name evidence="2" type="ORF">PILCRDRAFT_4995</name>
</gene>
<reference evidence="3" key="2">
    <citation type="submission" date="2015-01" db="EMBL/GenBank/DDBJ databases">
        <title>Evolutionary Origins and Diversification of the Mycorrhizal Mutualists.</title>
        <authorList>
            <consortium name="DOE Joint Genome Institute"/>
            <consortium name="Mycorrhizal Genomics Consortium"/>
            <person name="Kohler A."/>
            <person name="Kuo A."/>
            <person name="Nagy L.G."/>
            <person name="Floudas D."/>
            <person name="Copeland A."/>
            <person name="Barry K.W."/>
            <person name="Cichocki N."/>
            <person name="Veneault-Fourrey C."/>
            <person name="LaButti K."/>
            <person name="Lindquist E.A."/>
            <person name="Lipzen A."/>
            <person name="Lundell T."/>
            <person name="Morin E."/>
            <person name="Murat C."/>
            <person name="Riley R."/>
            <person name="Ohm R."/>
            <person name="Sun H."/>
            <person name="Tunlid A."/>
            <person name="Henrissat B."/>
            <person name="Grigoriev I.V."/>
            <person name="Hibbett D.S."/>
            <person name="Martin F."/>
        </authorList>
    </citation>
    <scope>NUCLEOTIDE SEQUENCE [LARGE SCALE GENOMIC DNA]</scope>
    <source>
        <strain evidence="3">F 1598</strain>
    </source>
</reference>
<dbReference type="OrthoDB" id="2142759at2759"/>
<evidence type="ECO:0000313" key="2">
    <source>
        <dbReference type="EMBL" id="KIM85876.1"/>
    </source>
</evidence>
<keyword evidence="3" id="KW-1185">Reference proteome</keyword>
<evidence type="ECO:0000313" key="3">
    <source>
        <dbReference type="Proteomes" id="UP000054166"/>
    </source>
</evidence>
<reference evidence="2 3" key="1">
    <citation type="submission" date="2014-04" db="EMBL/GenBank/DDBJ databases">
        <authorList>
            <consortium name="DOE Joint Genome Institute"/>
            <person name="Kuo A."/>
            <person name="Tarkka M."/>
            <person name="Buscot F."/>
            <person name="Kohler A."/>
            <person name="Nagy L.G."/>
            <person name="Floudas D."/>
            <person name="Copeland A."/>
            <person name="Barry K.W."/>
            <person name="Cichocki N."/>
            <person name="Veneault-Fourrey C."/>
            <person name="LaButti K."/>
            <person name="Lindquist E.A."/>
            <person name="Lipzen A."/>
            <person name="Lundell T."/>
            <person name="Morin E."/>
            <person name="Murat C."/>
            <person name="Sun H."/>
            <person name="Tunlid A."/>
            <person name="Henrissat B."/>
            <person name="Grigoriev I.V."/>
            <person name="Hibbett D.S."/>
            <person name="Martin F."/>
            <person name="Nordberg H.P."/>
            <person name="Cantor M.N."/>
            <person name="Hua S.X."/>
        </authorList>
    </citation>
    <scope>NUCLEOTIDE SEQUENCE [LARGE SCALE GENOMIC DNA]</scope>
    <source>
        <strain evidence="2 3">F 1598</strain>
    </source>
</reference>